<sequence length="67" mass="6786">MILSSPRAPPAPGHPPADGPSTAQPTVAAGTDSAAGGRDGHHDRAPRDGRWHVMVGQQCANRAVRGG</sequence>
<feature type="compositionally biased region" description="Basic and acidic residues" evidence="1">
    <location>
        <begin position="38"/>
        <end position="51"/>
    </location>
</feature>
<evidence type="ECO:0000313" key="3">
    <source>
        <dbReference type="Proteomes" id="UP001500897"/>
    </source>
</evidence>
<dbReference type="Proteomes" id="UP001500897">
    <property type="component" value="Unassembled WGS sequence"/>
</dbReference>
<accession>A0ABN2XNP5</accession>
<dbReference type="EMBL" id="BAAANS010000051">
    <property type="protein sequence ID" value="GAA2115469.1"/>
    <property type="molecule type" value="Genomic_DNA"/>
</dbReference>
<evidence type="ECO:0000256" key="1">
    <source>
        <dbReference type="SAM" id="MobiDB-lite"/>
    </source>
</evidence>
<feature type="compositionally biased region" description="Pro residues" evidence="1">
    <location>
        <begin position="7"/>
        <end position="18"/>
    </location>
</feature>
<comment type="caution">
    <text evidence="2">The sequence shown here is derived from an EMBL/GenBank/DDBJ whole genome shotgun (WGS) entry which is preliminary data.</text>
</comment>
<reference evidence="2 3" key="1">
    <citation type="journal article" date="2019" name="Int. J. Syst. Evol. Microbiol.">
        <title>The Global Catalogue of Microorganisms (GCM) 10K type strain sequencing project: providing services to taxonomists for standard genome sequencing and annotation.</title>
        <authorList>
            <consortium name="The Broad Institute Genomics Platform"/>
            <consortium name="The Broad Institute Genome Sequencing Center for Infectious Disease"/>
            <person name="Wu L."/>
            <person name="Ma J."/>
        </authorList>
    </citation>
    <scope>NUCLEOTIDE SEQUENCE [LARGE SCALE GENOMIC DNA]</scope>
    <source>
        <strain evidence="2 3">JCM 14559</strain>
    </source>
</reference>
<organism evidence="2 3">
    <name type="scientific">Kitasatospora saccharophila</name>
    <dbReference type="NCBI Taxonomy" id="407973"/>
    <lineage>
        <taxon>Bacteria</taxon>
        <taxon>Bacillati</taxon>
        <taxon>Actinomycetota</taxon>
        <taxon>Actinomycetes</taxon>
        <taxon>Kitasatosporales</taxon>
        <taxon>Streptomycetaceae</taxon>
        <taxon>Kitasatospora</taxon>
    </lineage>
</organism>
<name>A0ABN2XNP5_9ACTN</name>
<feature type="region of interest" description="Disordered" evidence="1">
    <location>
        <begin position="1"/>
        <end position="67"/>
    </location>
</feature>
<evidence type="ECO:0000313" key="2">
    <source>
        <dbReference type="EMBL" id="GAA2115469.1"/>
    </source>
</evidence>
<protein>
    <submittedName>
        <fullName evidence="2">Uncharacterized protein</fullName>
    </submittedName>
</protein>
<proteinExistence type="predicted"/>
<gene>
    <name evidence="2" type="ORF">GCM10009759_60470</name>
</gene>
<keyword evidence="3" id="KW-1185">Reference proteome</keyword>